<dbReference type="OrthoDB" id="9806039at2"/>
<dbReference type="EMBL" id="BCSY01000111">
    <property type="protein sequence ID" value="GAS98868.1"/>
    <property type="molecule type" value="Genomic_DNA"/>
</dbReference>
<dbReference type="STRING" id="228230.RMCC_5833"/>
<dbReference type="Proteomes" id="UP000069443">
    <property type="component" value="Unassembled WGS sequence"/>
</dbReference>
<evidence type="ECO:0000313" key="2">
    <source>
        <dbReference type="Proteomes" id="UP000069443"/>
    </source>
</evidence>
<sequence>MSAALCNWQATAERLGGLSRTTVFALWKSGELGSVTIGSRRFSTDAQIDAYINALQAAS</sequence>
<name>A0A124E349_MYCCR</name>
<dbReference type="AlphaFoldDB" id="A0A124E349"/>
<reference evidence="2" key="2">
    <citation type="submission" date="2016-02" db="EMBL/GenBank/DDBJ databases">
        <title>Draft genome sequence of five rapidly growing Mycobacterium species.</title>
        <authorList>
            <person name="Katahira K."/>
            <person name="Gotou Y."/>
            <person name="Iida K."/>
            <person name="Ogura Y."/>
            <person name="Hayashi T."/>
        </authorList>
    </citation>
    <scope>NUCLEOTIDE SEQUENCE [LARGE SCALE GENOMIC DNA]</scope>
    <source>
        <strain evidence="2">JCM15298</strain>
    </source>
</reference>
<comment type="caution">
    <text evidence="1">The sequence shown here is derived from an EMBL/GenBank/DDBJ whole genome shotgun (WGS) entry which is preliminary data.</text>
</comment>
<dbReference type="RefSeq" id="WP_062659625.1">
    <property type="nucleotide sequence ID" value="NZ_BCSY01000111.1"/>
</dbReference>
<evidence type="ECO:0008006" key="3">
    <source>
        <dbReference type="Google" id="ProtNLM"/>
    </source>
</evidence>
<protein>
    <recommendedName>
        <fullName evidence="3">Helix-turn-helix domain-containing protein</fullName>
    </recommendedName>
</protein>
<keyword evidence="2" id="KW-1185">Reference proteome</keyword>
<gene>
    <name evidence="1" type="ORF">RMCC_5833</name>
</gene>
<reference evidence="2" key="1">
    <citation type="journal article" date="2016" name="Genome Announc.">
        <title>Draft Genome Sequences of Five Rapidly Growing Mycobacterium Species, M. thermoresistibile, M. fortuitum subsp. acetamidolyticum, M. canariasense, M. brisbanense, and M. novocastrense.</title>
        <authorList>
            <person name="Katahira K."/>
            <person name="Ogura Y."/>
            <person name="Gotoh Y."/>
            <person name="Hayashi T."/>
        </authorList>
    </citation>
    <scope>NUCLEOTIDE SEQUENCE [LARGE SCALE GENOMIC DNA]</scope>
    <source>
        <strain evidence="2">JCM15298</strain>
    </source>
</reference>
<organism evidence="1 2">
    <name type="scientific">Mycolicibacterium canariasense</name>
    <name type="common">Mycobacterium canariasense</name>
    <dbReference type="NCBI Taxonomy" id="228230"/>
    <lineage>
        <taxon>Bacteria</taxon>
        <taxon>Bacillati</taxon>
        <taxon>Actinomycetota</taxon>
        <taxon>Actinomycetes</taxon>
        <taxon>Mycobacteriales</taxon>
        <taxon>Mycobacteriaceae</taxon>
        <taxon>Mycolicibacterium</taxon>
    </lineage>
</organism>
<proteinExistence type="predicted"/>
<evidence type="ECO:0000313" key="1">
    <source>
        <dbReference type="EMBL" id="GAS98868.1"/>
    </source>
</evidence>
<accession>A0A124E349</accession>